<sequence>MTLKGNLFDFILAALTIIDTRLLQNLDVMLRDLGICYM</sequence>
<evidence type="ECO:0000313" key="1">
    <source>
        <dbReference type="EMBL" id="CDW17820.1"/>
    </source>
</evidence>
<accession>A0A0K2SWD4</accession>
<proteinExistence type="predicted"/>
<protein>
    <submittedName>
        <fullName evidence="1">Uncharacterized protein</fullName>
    </submittedName>
</protein>
<organism evidence="1">
    <name type="scientific">Lepeophtheirus salmonis</name>
    <name type="common">Salmon louse</name>
    <name type="synonym">Caligus salmonis</name>
    <dbReference type="NCBI Taxonomy" id="72036"/>
    <lineage>
        <taxon>Eukaryota</taxon>
        <taxon>Metazoa</taxon>
        <taxon>Ecdysozoa</taxon>
        <taxon>Arthropoda</taxon>
        <taxon>Crustacea</taxon>
        <taxon>Multicrustacea</taxon>
        <taxon>Hexanauplia</taxon>
        <taxon>Copepoda</taxon>
        <taxon>Siphonostomatoida</taxon>
        <taxon>Caligidae</taxon>
        <taxon>Lepeophtheirus</taxon>
    </lineage>
</organism>
<name>A0A0K2SWD4_LEPSM</name>
<dbReference type="EMBL" id="HACA01000459">
    <property type="protein sequence ID" value="CDW17820.1"/>
    <property type="molecule type" value="Transcribed_RNA"/>
</dbReference>
<reference evidence="1" key="1">
    <citation type="submission" date="2014-05" db="EMBL/GenBank/DDBJ databases">
        <authorList>
            <person name="Chronopoulou M."/>
        </authorList>
    </citation>
    <scope>NUCLEOTIDE SEQUENCE</scope>
    <source>
        <tissue evidence="1">Whole organism</tissue>
    </source>
</reference>
<dbReference type="AlphaFoldDB" id="A0A0K2SWD4"/>